<evidence type="ECO:0000313" key="3">
    <source>
        <dbReference type="Proteomes" id="UP000317648"/>
    </source>
</evidence>
<dbReference type="RefSeq" id="WP_145054234.1">
    <property type="nucleotide sequence ID" value="NZ_CP036433.1"/>
</dbReference>
<feature type="signal peptide" evidence="1">
    <location>
        <begin position="1"/>
        <end position="23"/>
    </location>
</feature>
<organism evidence="2 3">
    <name type="scientific">Lignipirellula cremea</name>
    <dbReference type="NCBI Taxonomy" id="2528010"/>
    <lineage>
        <taxon>Bacteria</taxon>
        <taxon>Pseudomonadati</taxon>
        <taxon>Planctomycetota</taxon>
        <taxon>Planctomycetia</taxon>
        <taxon>Pirellulales</taxon>
        <taxon>Pirellulaceae</taxon>
        <taxon>Lignipirellula</taxon>
    </lineage>
</organism>
<proteinExistence type="predicted"/>
<dbReference type="OrthoDB" id="227550at2"/>
<accession>A0A518DUJ9</accession>
<name>A0A518DUJ9_9BACT</name>
<dbReference type="EMBL" id="CP036433">
    <property type="protein sequence ID" value="QDU95504.1"/>
    <property type="molecule type" value="Genomic_DNA"/>
</dbReference>
<evidence type="ECO:0000313" key="2">
    <source>
        <dbReference type="EMBL" id="QDU95504.1"/>
    </source>
</evidence>
<dbReference type="AlphaFoldDB" id="A0A518DUJ9"/>
<evidence type="ECO:0000256" key="1">
    <source>
        <dbReference type="SAM" id="SignalP"/>
    </source>
</evidence>
<reference evidence="2 3" key="1">
    <citation type="submission" date="2019-02" db="EMBL/GenBank/DDBJ databases">
        <title>Deep-cultivation of Planctomycetes and their phenomic and genomic characterization uncovers novel biology.</title>
        <authorList>
            <person name="Wiegand S."/>
            <person name="Jogler M."/>
            <person name="Boedeker C."/>
            <person name="Pinto D."/>
            <person name="Vollmers J."/>
            <person name="Rivas-Marin E."/>
            <person name="Kohn T."/>
            <person name="Peeters S.H."/>
            <person name="Heuer A."/>
            <person name="Rast P."/>
            <person name="Oberbeckmann S."/>
            <person name="Bunk B."/>
            <person name="Jeske O."/>
            <person name="Meyerdierks A."/>
            <person name="Storesund J.E."/>
            <person name="Kallscheuer N."/>
            <person name="Luecker S."/>
            <person name="Lage O.M."/>
            <person name="Pohl T."/>
            <person name="Merkel B.J."/>
            <person name="Hornburger P."/>
            <person name="Mueller R.-W."/>
            <person name="Bruemmer F."/>
            <person name="Labrenz M."/>
            <person name="Spormann A.M."/>
            <person name="Op den Camp H."/>
            <person name="Overmann J."/>
            <person name="Amann R."/>
            <person name="Jetten M.S.M."/>
            <person name="Mascher T."/>
            <person name="Medema M.H."/>
            <person name="Devos D.P."/>
            <person name="Kaster A.-K."/>
            <person name="Ovreas L."/>
            <person name="Rohde M."/>
            <person name="Galperin M.Y."/>
            <person name="Jogler C."/>
        </authorList>
    </citation>
    <scope>NUCLEOTIDE SEQUENCE [LARGE SCALE GENOMIC DNA]</scope>
    <source>
        <strain evidence="2 3">Pla85_3_4</strain>
    </source>
</reference>
<keyword evidence="3" id="KW-1185">Reference proteome</keyword>
<protein>
    <submittedName>
        <fullName evidence="2">Uncharacterized protein</fullName>
    </submittedName>
</protein>
<dbReference type="KEGG" id="lcre:Pla8534_33190"/>
<sequence length="549" mass="59546" precursor="true">MKRLIQSFAVLLSLAIAAPVASAADQQPAFQPAVVVSVASANKILKDIAYLAEAVGQPDMGNLVVFLSSGYTVGVDKAKPAGVFLTFVEGQPAPVTFIPVTDLKKLMSTHRTVIGEAKDIGGGVWELEGDASTLYIKEQDGYAYAAQQKEFLATLPPAATVLGDLPTRYSLGVHVNMQAIPADMRKMAVTQIKSAFEAQMEKQVEEFKDEEERAVQEKLSRNTLEEITQMIEEAQSYTLGWEIDSPGRQTYLDFEITAIEGTALARQMATLQDPKTRFGGFRLDDSAINLALTGNMSEHQIEKAMLMLQLARMKAFKKIEEDKDLQDPQKQTAAKGVLVSLLDVLESSIKSGELDGGAVLLLDDDQLRFAAGGRLNDGAKLDETFRNLVALAKDDPEFPPTKLNVAEYEGVAFHQMDIKIPDKEADAQKVFGERLQVTLGIKDDSFYLAFGQGGLDLVKRVIDKSIAGQAVVEPVRLKIAMGAILAFASKFDENGFAKGALEAMPEAMGRDNIFITGKPKANGSLTRLQIEEGVLKLISKGVESLQGGL</sequence>
<dbReference type="Proteomes" id="UP000317648">
    <property type="component" value="Chromosome"/>
</dbReference>
<keyword evidence="1" id="KW-0732">Signal</keyword>
<feature type="chain" id="PRO_5022222464" evidence="1">
    <location>
        <begin position="24"/>
        <end position="549"/>
    </location>
</feature>
<gene>
    <name evidence="2" type="ORF">Pla8534_33190</name>
</gene>